<dbReference type="Pfam" id="PF00931">
    <property type="entry name" value="NB-ARC"/>
    <property type="match status" value="1"/>
</dbReference>
<evidence type="ECO:0000259" key="6">
    <source>
        <dbReference type="Pfam" id="PF00931"/>
    </source>
</evidence>
<evidence type="ECO:0000256" key="5">
    <source>
        <dbReference type="ARBA" id="ARBA00022821"/>
    </source>
</evidence>
<dbReference type="SUPFAM" id="SSF52540">
    <property type="entry name" value="P-loop containing nucleoside triphosphate hydrolases"/>
    <property type="match status" value="1"/>
</dbReference>
<dbReference type="Proteomes" id="UP000324705">
    <property type="component" value="Chromosome 4A"/>
</dbReference>
<organism evidence="8 9">
    <name type="scientific">Triticum turgidum subsp. durum</name>
    <name type="common">Durum wheat</name>
    <name type="synonym">Triticum durum</name>
    <dbReference type="NCBI Taxonomy" id="4567"/>
    <lineage>
        <taxon>Eukaryota</taxon>
        <taxon>Viridiplantae</taxon>
        <taxon>Streptophyta</taxon>
        <taxon>Embryophyta</taxon>
        <taxon>Tracheophyta</taxon>
        <taxon>Spermatophyta</taxon>
        <taxon>Magnoliopsida</taxon>
        <taxon>Liliopsida</taxon>
        <taxon>Poales</taxon>
        <taxon>Poaceae</taxon>
        <taxon>BOP clade</taxon>
        <taxon>Pooideae</taxon>
        <taxon>Triticodae</taxon>
        <taxon>Triticeae</taxon>
        <taxon>Triticinae</taxon>
        <taxon>Triticum</taxon>
    </lineage>
</organism>
<evidence type="ECO:0000256" key="2">
    <source>
        <dbReference type="ARBA" id="ARBA00022614"/>
    </source>
</evidence>
<keyword evidence="3" id="KW-0677">Repeat</keyword>
<dbReference type="InterPro" id="IPR002182">
    <property type="entry name" value="NB-ARC"/>
</dbReference>
<dbReference type="AlphaFoldDB" id="A0A9R0W4B7"/>
<evidence type="ECO:0000313" key="8">
    <source>
        <dbReference type="EMBL" id="VAH98231.1"/>
    </source>
</evidence>
<keyword evidence="2" id="KW-0433">Leucine-rich repeat</keyword>
<dbReference type="GO" id="GO:0043531">
    <property type="term" value="F:ADP binding"/>
    <property type="evidence" value="ECO:0007669"/>
    <property type="project" value="InterPro"/>
</dbReference>
<dbReference type="InterPro" id="IPR038005">
    <property type="entry name" value="RX-like_CC"/>
</dbReference>
<feature type="domain" description="NB-ARC" evidence="6">
    <location>
        <begin position="191"/>
        <end position="273"/>
    </location>
</feature>
<evidence type="ECO:0000259" key="7">
    <source>
        <dbReference type="Pfam" id="PF18052"/>
    </source>
</evidence>
<keyword evidence="5" id="KW-0611">Plant defense</keyword>
<proteinExistence type="inferred from homology"/>
<sequence length="283" mass="31707">MEGALVSVATGTLKPVLGKLASLMGDEYKRLKGVRGEIKFLTDELTAMHAFLLKMSEEEDPDVQEKVWMNEVRELSYGMEDSIDDFMKHVDDNDTKPSSFMEKIKNLLGKMKTRHRIANEILDLKKRIIEVGERTARYKTRDAFSKTVNVTVDPRALAIFEHASMLVGMDEPKAELIKLLTEEDGCASTQHQQVKMVSVVGSGGMGKTTLANQVYQELKGKLKCRAFVSVSRNPDIINILRTILGEVTGQLYTDTEGGSVQQLLANISNFLVQVHVIWRTQCL</sequence>
<gene>
    <name evidence="8" type="ORF">TRITD_4Av1G234050</name>
</gene>
<evidence type="ECO:0000256" key="3">
    <source>
        <dbReference type="ARBA" id="ARBA00022737"/>
    </source>
</evidence>
<dbReference type="Gene3D" id="3.40.50.300">
    <property type="entry name" value="P-loop containing nucleotide triphosphate hydrolases"/>
    <property type="match status" value="1"/>
</dbReference>
<dbReference type="CDD" id="cd14798">
    <property type="entry name" value="RX-CC_like"/>
    <property type="match status" value="1"/>
</dbReference>
<evidence type="ECO:0000313" key="9">
    <source>
        <dbReference type="Proteomes" id="UP000324705"/>
    </source>
</evidence>
<feature type="domain" description="Disease resistance N-terminal" evidence="7">
    <location>
        <begin position="13"/>
        <end position="99"/>
    </location>
</feature>
<accession>A0A9R0W4B7</accession>
<evidence type="ECO:0000256" key="4">
    <source>
        <dbReference type="ARBA" id="ARBA00022741"/>
    </source>
</evidence>
<evidence type="ECO:0000256" key="1">
    <source>
        <dbReference type="ARBA" id="ARBA00008894"/>
    </source>
</evidence>
<comment type="similarity">
    <text evidence="1">Belongs to the disease resistance NB-LRR family.</text>
</comment>
<reference evidence="8 9" key="1">
    <citation type="submission" date="2017-09" db="EMBL/GenBank/DDBJ databases">
        <authorList>
            <consortium name="International Durum Wheat Genome Sequencing Consortium (IDWGSC)"/>
            <person name="Milanesi L."/>
        </authorList>
    </citation>
    <scope>NUCLEOTIDE SEQUENCE [LARGE SCALE GENOMIC DNA]</scope>
    <source>
        <strain evidence="9">cv. Svevo</strain>
    </source>
</reference>
<dbReference type="Gene3D" id="1.20.5.4130">
    <property type="match status" value="1"/>
</dbReference>
<keyword evidence="4" id="KW-0547">Nucleotide-binding</keyword>
<dbReference type="Pfam" id="PF18052">
    <property type="entry name" value="Rx_N"/>
    <property type="match status" value="1"/>
</dbReference>
<dbReference type="EMBL" id="LT934117">
    <property type="protein sequence ID" value="VAH98231.1"/>
    <property type="molecule type" value="Genomic_DNA"/>
</dbReference>
<dbReference type="Gramene" id="TRITD4Av1G234050.2">
    <property type="protein sequence ID" value="TRITD4Av1G234050.2"/>
    <property type="gene ID" value="TRITD4Av1G234050"/>
</dbReference>
<dbReference type="InterPro" id="IPR027417">
    <property type="entry name" value="P-loop_NTPase"/>
</dbReference>
<dbReference type="GO" id="GO:0006952">
    <property type="term" value="P:defense response"/>
    <property type="evidence" value="ECO:0007669"/>
    <property type="project" value="UniProtKB-KW"/>
</dbReference>
<dbReference type="InterPro" id="IPR041118">
    <property type="entry name" value="Rx_N"/>
</dbReference>
<protein>
    <submittedName>
        <fullName evidence="8">Uncharacterized protein</fullName>
    </submittedName>
</protein>
<keyword evidence="9" id="KW-1185">Reference proteome</keyword>
<dbReference type="PANTHER" id="PTHR19338">
    <property type="entry name" value="TRANSLOCASE OF INNER MITOCHONDRIAL MEMBRANE 13 HOMOLOG"/>
    <property type="match status" value="1"/>
</dbReference>
<dbReference type="PANTHER" id="PTHR19338:SF42">
    <property type="entry name" value="RX N-TERMINAL DOMAIN-CONTAINING PROTEIN"/>
    <property type="match status" value="1"/>
</dbReference>
<name>A0A9R0W4B7_TRITD</name>